<keyword evidence="1 4" id="KW-0732">Signal</keyword>
<dbReference type="Proteomes" id="UP001178507">
    <property type="component" value="Unassembled WGS sequence"/>
</dbReference>
<evidence type="ECO:0000256" key="4">
    <source>
        <dbReference type="SAM" id="SignalP"/>
    </source>
</evidence>
<feature type="chain" id="PRO_5041381930" description="SbsA Ig-like domain-containing protein" evidence="4">
    <location>
        <begin position="38"/>
        <end position="1177"/>
    </location>
</feature>
<feature type="compositionally biased region" description="Polar residues" evidence="2">
    <location>
        <begin position="964"/>
        <end position="992"/>
    </location>
</feature>
<evidence type="ECO:0000313" key="7">
    <source>
        <dbReference type="Proteomes" id="UP001178507"/>
    </source>
</evidence>
<sequence>MALFSSHQWQDLAFRSPRRRLLQGLCCLLLLRRAASAKRMLQEEEELPEYEFDILPSDRLRVGIHEIVTGWFYVKGNFTLGSLGDVAYASREMLANACDSNLPTLLVARQDILTVSAPRVGLNMSFQILAPQGWAHYCVQALRFAGFGPTEPPFDTTAAPPIRRMMQASLEQNTVLDMDMETWVIDLGVSCSEWRVSYGQSESPAELLKRSLMPAQWLGMEEPSPCGSVAVKWTPSSSVKFPWEDQPCLAAPTPCICASIKTCRYLTHPSGGKRCASGWETTFDLSRVSCEDCPYQPDCPPTCEDAYTPCMCSFWNCTWDEGSNSCAQFDPEAGQLSCYLCARQSHCLGLTATHVEPPLWSYLGDDDVGWLINVTFNRLIRFGPLMDSEPSAVHFGCQSEAEAGQDPPVVVQFDLSMEYLHIREDVLVVDAHAVPNPLKLRFCQLTIYPGAIIDPYFIPFRGTWTSHWFMLGDTVAPDLLTLLPDNSARDIALDVTVRLGFSEHISLGPAINGSVVLVALGGQGFSSGPENELLQVFKADRLRMDGSILYLELGGLLKHDQFYSIGIGTDAVQDKVGNNFAGLPTGIYAFRTVPRDATVLKLSDGISAAAIATAAVFTVVLCAALAIGVLTLWRRRKRNAAVEPATEELDTDEFEGMKEMQDLETWTGTEDLEELLEDLKAVHHFTRPEAKEEEIQVVTYQPPLDDSYYATVAPPLSAESSTVLEPDMSVVHQARPQSAKVVLSEVVPPEVIEYYAFPPPWTAEELACPPSSPPALLEQLKAPVNPPQDGAVHANELVPILESDVGNASPPRSRPVSAHEGGRLLIRSLYESSRPTSAPKARRPQSAPSLRVQEKLLQSHGAVVFRECDSKLQSHDAHLDPRSRPQSASRLRSPSAAQLRPGSASRPQSAVRPSRPQSGLRAKTGRPQSASRMDSHARRRAARAKTAPLAAVEEPMALERSEQMETSTPNADSRNDSQTNQESSVAQAQGISESPKENGINLEELRQLGLVREMPAAITRDHRPRLSPNPRPQEESLAQESDLHSWETTLKRKVAVLQPEIAIDGDNEESASSPGGIGIPWTWQENLLEKRGSDVQAMSNLSPSHQSYLWEFQAPEVPRRKAADRQQGSPLARRHMALGIRSRSSMQRSTSIPSLPSRLDLDDDDDEEVEYIAEIVD</sequence>
<keyword evidence="7" id="KW-1185">Reference proteome</keyword>
<dbReference type="AlphaFoldDB" id="A0AA36I9Q6"/>
<feature type="region of interest" description="Disordered" evidence="2">
    <location>
        <begin position="1117"/>
        <end position="1166"/>
    </location>
</feature>
<reference evidence="6" key="1">
    <citation type="submission" date="2023-08" db="EMBL/GenBank/DDBJ databases">
        <authorList>
            <person name="Chen Y."/>
            <person name="Shah S."/>
            <person name="Dougan E. K."/>
            <person name="Thang M."/>
            <person name="Chan C."/>
        </authorList>
    </citation>
    <scope>NUCLEOTIDE SEQUENCE</scope>
</reference>
<dbReference type="InterPro" id="IPR032812">
    <property type="entry name" value="SbsA_Ig"/>
</dbReference>
<keyword evidence="3" id="KW-1133">Transmembrane helix</keyword>
<feature type="region of interest" description="Disordered" evidence="2">
    <location>
        <begin position="830"/>
        <end position="849"/>
    </location>
</feature>
<gene>
    <name evidence="6" type="ORF">EVOR1521_LOCUS10110</name>
</gene>
<proteinExistence type="predicted"/>
<comment type="caution">
    <text evidence="6">The sequence shown here is derived from an EMBL/GenBank/DDBJ whole genome shotgun (WGS) entry which is preliminary data.</text>
</comment>
<feature type="region of interest" description="Disordered" evidence="2">
    <location>
        <begin position="874"/>
        <end position="1000"/>
    </location>
</feature>
<accession>A0AA36I9Q6</accession>
<evidence type="ECO:0000259" key="5">
    <source>
        <dbReference type="Pfam" id="PF13205"/>
    </source>
</evidence>
<feature type="compositionally biased region" description="Polar residues" evidence="2">
    <location>
        <begin position="884"/>
        <end position="896"/>
    </location>
</feature>
<evidence type="ECO:0000256" key="3">
    <source>
        <dbReference type="SAM" id="Phobius"/>
    </source>
</evidence>
<feature type="signal peptide" evidence="4">
    <location>
        <begin position="1"/>
        <end position="37"/>
    </location>
</feature>
<dbReference type="Pfam" id="PF13205">
    <property type="entry name" value="Big_5"/>
    <property type="match status" value="1"/>
</dbReference>
<protein>
    <recommendedName>
        <fullName evidence="5">SbsA Ig-like domain-containing protein</fullName>
    </recommendedName>
</protein>
<name>A0AA36I9Q6_9DINO</name>
<keyword evidence="3" id="KW-0812">Transmembrane</keyword>
<evidence type="ECO:0000256" key="2">
    <source>
        <dbReference type="SAM" id="MobiDB-lite"/>
    </source>
</evidence>
<evidence type="ECO:0000256" key="1">
    <source>
        <dbReference type="ARBA" id="ARBA00022729"/>
    </source>
</evidence>
<keyword evidence="3" id="KW-0472">Membrane</keyword>
<dbReference type="EMBL" id="CAUJNA010000946">
    <property type="protein sequence ID" value="CAJ1382808.1"/>
    <property type="molecule type" value="Genomic_DNA"/>
</dbReference>
<feature type="compositionally biased region" description="Basic and acidic residues" evidence="2">
    <location>
        <begin position="874"/>
        <end position="883"/>
    </location>
</feature>
<feature type="transmembrane region" description="Helical" evidence="3">
    <location>
        <begin position="608"/>
        <end position="633"/>
    </location>
</feature>
<organism evidence="6 7">
    <name type="scientific">Effrenium voratum</name>
    <dbReference type="NCBI Taxonomy" id="2562239"/>
    <lineage>
        <taxon>Eukaryota</taxon>
        <taxon>Sar</taxon>
        <taxon>Alveolata</taxon>
        <taxon>Dinophyceae</taxon>
        <taxon>Suessiales</taxon>
        <taxon>Symbiodiniaceae</taxon>
        <taxon>Effrenium</taxon>
    </lineage>
</organism>
<feature type="region of interest" description="Disordered" evidence="2">
    <location>
        <begin position="802"/>
        <end position="821"/>
    </location>
</feature>
<feature type="domain" description="SbsA Ig-like" evidence="5">
    <location>
        <begin position="473"/>
        <end position="592"/>
    </location>
</feature>
<feature type="region of interest" description="Disordered" evidence="2">
    <location>
        <begin position="1015"/>
        <end position="1044"/>
    </location>
</feature>
<evidence type="ECO:0000313" key="6">
    <source>
        <dbReference type="EMBL" id="CAJ1382808.1"/>
    </source>
</evidence>
<feature type="compositionally biased region" description="Polar residues" evidence="2">
    <location>
        <begin position="1142"/>
        <end position="1154"/>
    </location>
</feature>